<dbReference type="RefSeq" id="WP_184244645.1">
    <property type="nucleotide sequence ID" value="NZ_BAAACU010000022.1"/>
</dbReference>
<dbReference type="PROSITE" id="PS00409">
    <property type="entry name" value="PROKAR_NTER_METHYL"/>
    <property type="match status" value="1"/>
</dbReference>
<name>A0A841RM03_9BACI</name>
<protein>
    <submittedName>
        <fullName evidence="4">Prepilin-type N-terminal cleavage/methylation domain-containing protein</fullName>
    </submittedName>
</protein>
<dbReference type="Pfam" id="PF07963">
    <property type="entry name" value="N_methyl"/>
    <property type="match status" value="1"/>
</dbReference>
<evidence type="ECO:0000256" key="3">
    <source>
        <dbReference type="SAM" id="Phobius"/>
    </source>
</evidence>
<dbReference type="Proteomes" id="UP000572212">
    <property type="component" value="Unassembled WGS sequence"/>
</dbReference>
<comment type="subcellular location">
    <subcellularLocation>
        <location evidence="1">Cell surface</location>
    </subcellularLocation>
</comment>
<accession>A0A841RM03</accession>
<dbReference type="GO" id="GO:0009986">
    <property type="term" value="C:cell surface"/>
    <property type="evidence" value="ECO:0007669"/>
    <property type="project" value="UniProtKB-SubCell"/>
</dbReference>
<evidence type="ECO:0000256" key="1">
    <source>
        <dbReference type="ARBA" id="ARBA00004241"/>
    </source>
</evidence>
<keyword evidence="3" id="KW-1133">Transmembrane helix</keyword>
<dbReference type="InterPro" id="IPR012902">
    <property type="entry name" value="N_methyl_site"/>
</dbReference>
<keyword evidence="2" id="KW-0178">Competence</keyword>
<keyword evidence="3" id="KW-0812">Transmembrane</keyword>
<dbReference type="EMBL" id="JACHON010000001">
    <property type="protein sequence ID" value="MBB6511964.1"/>
    <property type="molecule type" value="Genomic_DNA"/>
</dbReference>
<organism evidence="4 5">
    <name type="scientific">Gracilibacillus halotolerans</name>
    <dbReference type="NCBI Taxonomy" id="74386"/>
    <lineage>
        <taxon>Bacteria</taxon>
        <taxon>Bacillati</taxon>
        <taxon>Bacillota</taxon>
        <taxon>Bacilli</taxon>
        <taxon>Bacillales</taxon>
        <taxon>Bacillaceae</taxon>
        <taxon>Gracilibacillus</taxon>
    </lineage>
</organism>
<comment type="caution">
    <text evidence="4">The sequence shown here is derived from an EMBL/GenBank/DDBJ whole genome shotgun (WGS) entry which is preliminary data.</text>
</comment>
<evidence type="ECO:0000313" key="5">
    <source>
        <dbReference type="Proteomes" id="UP000572212"/>
    </source>
</evidence>
<keyword evidence="5" id="KW-1185">Reference proteome</keyword>
<proteinExistence type="predicted"/>
<reference evidence="4 5" key="1">
    <citation type="submission" date="2020-08" db="EMBL/GenBank/DDBJ databases">
        <title>Genomic Encyclopedia of Type Strains, Phase IV (KMG-IV): sequencing the most valuable type-strain genomes for metagenomic binning, comparative biology and taxonomic classification.</title>
        <authorList>
            <person name="Goeker M."/>
        </authorList>
    </citation>
    <scope>NUCLEOTIDE SEQUENCE [LARGE SCALE GENOMIC DNA]</scope>
    <source>
        <strain evidence="4 5">DSM 11805</strain>
    </source>
</reference>
<keyword evidence="3" id="KW-0472">Membrane</keyword>
<gene>
    <name evidence="4" type="ORF">GGQ92_000731</name>
</gene>
<dbReference type="GO" id="GO:0030420">
    <property type="term" value="P:establishment of competence for transformation"/>
    <property type="evidence" value="ECO:0007669"/>
    <property type="project" value="UniProtKB-KW"/>
</dbReference>
<evidence type="ECO:0000313" key="4">
    <source>
        <dbReference type="EMBL" id="MBB6511964.1"/>
    </source>
</evidence>
<dbReference type="NCBIfam" id="TIGR02532">
    <property type="entry name" value="IV_pilin_GFxxxE"/>
    <property type="match status" value="1"/>
</dbReference>
<feature type="transmembrane region" description="Helical" evidence="3">
    <location>
        <begin position="14"/>
        <end position="38"/>
    </location>
</feature>
<dbReference type="AlphaFoldDB" id="A0A841RM03"/>
<evidence type="ECO:0000256" key="2">
    <source>
        <dbReference type="ARBA" id="ARBA00023287"/>
    </source>
</evidence>
<sequence>MVCEKSNMDKQKGFTLVEVLASIVLISLIVMVSISFFIHSQQTQNTSAQITDATYVVQSEMENILNLSKAETLNIAVEQLRDDPEYQDQSNSNMYKFKKIETPYYLELRVIKDEDKNNKDVDMYKIIIEAYENSKLKAKMETKIEWEDGR</sequence>